<name>A0A8J3N614_9CHLR</name>
<dbReference type="EMBL" id="BNJK01000001">
    <property type="protein sequence ID" value="GHO95702.1"/>
    <property type="molecule type" value="Genomic_DNA"/>
</dbReference>
<reference evidence="2" key="1">
    <citation type="submission" date="2020-10" db="EMBL/GenBank/DDBJ databases">
        <title>Taxonomic study of unclassified bacteria belonging to the class Ktedonobacteria.</title>
        <authorList>
            <person name="Yabe S."/>
            <person name="Wang C.M."/>
            <person name="Zheng Y."/>
            <person name="Sakai Y."/>
            <person name="Cavaletti L."/>
            <person name="Monciardini P."/>
            <person name="Donadio S."/>
        </authorList>
    </citation>
    <scope>NUCLEOTIDE SEQUENCE</scope>
    <source>
        <strain evidence="2">ID150040</strain>
    </source>
</reference>
<keyword evidence="3" id="KW-1185">Reference proteome</keyword>
<dbReference type="AlphaFoldDB" id="A0A8J3N614"/>
<dbReference type="Proteomes" id="UP000597444">
    <property type="component" value="Unassembled WGS sequence"/>
</dbReference>
<dbReference type="InterPro" id="IPR019267">
    <property type="entry name" value="CRISPR-assoc_Cas6_C"/>
</dbReference>
<evidence type="ECO:0000313" key="3">
    <source>
        <dbReference type="Proteomes" id="UP000597444"/>
    </source>
</evidence>
<dbReference type="RefSeq" id="WP_220206370.1">
    <property type="nucleotide sequence ID" value="NZ_BNJK01000001.1"/>
</dbReference>
<accession>A0A8J3N614</accession>
<dbReference type="Pfam" id="PF10040">
    <property type="entry name" value="CRISPR_Cas6"/>
    <property type="match status" value="1"/>
</dbReference>
<evidence type="ECO:0000259" key="1">
    <source>
        <dbReference type="Pfam" id="PF10040"/>
    </source>
</evidence>
<comment type="caution">
    <text evidence="2">The sequence shown here is derived from an EMBL/GenBank/DDBJ whole genome shotgun (WGS) entry which is preliminary data.</text>
</comment>
<evidence type="ECO:0000313" key="2">
    <source>
        <dbReference type="EMBL" id="GHO95702.1"/>
    </source>
</evidence>
<dbReference type="InterPro" id="IPR045747">
    <property type="entry name" value="CRISPR-assoc_prot_Cas6_N_sf"/>
</dbReference>
<sequence>MDDSPLASAATPTKLYALILKLRPIQHGTLMAFSGELVHGAWMRWIREAAPEVATWLHDGNKRRLFTCSSLLFPLSSARMLEAERENIHLPLDPEKTYSVRITLLLGELFPLFYDTLMNFHTSSLTGGTRRPPFMQIGKQVFLLEEVILDQDDRTGWTGFTPLSSLVERIQALRLAGGENFRLEFNSLTTFNRSNARSRNYGPHYARLPLPQYIFPSLIRRWEDIASPDLVGVIEKDLIEQYIQDDGIIISDYDLRTHHVKFTTHLQPGFIGSCRYHLRGPDSKSDSALTVRQQILLLAHLAFYCGIGYKTSMGMGRTRVI</sequence>
<organism evidence="2 3">
    <name type="scientific">Reticulibacter mediterranei</name>
    <dbReference type="NCBI Taxonomy" id="2778369"/>
    <lineage>
        <taxon>Bacteria</taxon>
        <taxon>Bacillati</taxon>
        <taxon>Chloroflexota</taxon>
        <taxon>Ktedonobacteria</taxon>
        <taxon>Ktedonobacterales</taxon>
        <taxon>Reticulibacteraceae</taxon>
        <taxon>Reticulibacter</taxon>
    </lineage>
</organism>
<gene>
    <name evidence="2" type="ORF">KSF_057500</name>
</gene>
<proteinExistence type="predicted"/>
<feature type="domain" description="CRISPR-associated protein Cas6 C-terminal" evidence="1">
    <location>
        <begin position="183"/>
        <end position="318"/>
    </location>
</feature>
<dbReference type="CDD" id="cd21141">
    <property type="entry name" value="Cas6_III-like"/>
    <property type="match status" value="1"/>
</dbReference>
<dbReference type="Gene3D" id="3.30.70.1900">
    <property type="match status" value="1"/>
</dbReference>
<protein>
    <recommendedName>
        <fullName evidence="1">CRISPR-associated protein Cas6 C-terminal domain-containing protein</fullName>
    </recommendedName>
</protein>
<dbReference type="Gene3D" id="3.30.70.1890">
    <property type="match status" value="1"/>
</dbReference>